<dbReference type="AlphaFoldDB" id="A0A165A4X3"/>
<gene>
    <name evidence="2" type="ORF">DCAR_015720</name>
    <name evidence="3" type="ORF">DCAR_0414994</name>
</gene>
<dbReference type="Gramene" id="KZM96918">
    <property type="protein sequence ID" value="KZM96918"/>
    <property type="gene ID" value="DCAR_015720"/>
</dbReference>
<evidence type="ECO:0000313" key="2">
    <source>
        <dbReference type="EMBL" id="KZM96918.1"/>
    </source>
</evidence>
<evidence type="ECO:0008006" key="5">
    <source>
        <dbReference type="Google" id="ProtNLM"/>
    </source>
</evidence>
<dbReference type="Proteomes" id="UP000077755">
    <property type="component" value="Chromosome 4"/>
</dbReference>
<evidence type="ECO:0000313" key="3">
    <source>
        <dbReference type="EMBL" id="WOG95667.1"/>
    </source>
</evidence>
<keyword evidence="4" id="KW-1185">Reference proteome</keyword>
<keyword evidence="1" id="KW-0472">Membrane</keyword>
<sequence length="159" mass="17936">MKTQSSPSNHLLILTLIVTVGFAIFVCVSSAGYNLVVTHGLDDDKPLKVDCPPNPSVTIRKGARNAWHFDHLPPPGVYPLACNFTWNGRKTFMDRLFSEYNQPAAEDVYLVAKNKGIYLADRDMPYDPKNGDWKLRGLWMNETQFNTDPCDIDIDNCSK</sequence>
<name>A0A165A4X3_DAUCS</name>
<keyword evidence="1" id="KW-0812">Transmembrane</keyword>
<feature type="transmembrane region" description="Helical" evidence="1">
    <location>
        <begin position="12"/>
        <end position="36"/>
    </location>
</feature>
<proteinExistence type="predicted"/>
<keyword evidence="1" id="KW-1133">Transmembrane helix</keyword>
<dbReference type="EMBL" id="CP093346">
    <property type="protein sequence ID" value="WOG95667.1"/>
    <property type="molecule type" value="Genomic_DNA"/>
</dbReference>
<evidence type="ECO:0000313" key="4">
    <source>
        <dbReference type="Proteomes" id="UP000077755"/>
    </source>
</evidence>
<protein>
    <recommendedName>
        <fullName evidence="5">S-protein homolog</fullName>
    </recommendedName>
</protein>
<organism evidence="2">
    <name type="scientific">Daucus carota subsp. sativus</name>
    <name type="common">Carrot</name>
    <dbReference type="NCBI Taxonomy" id="79200"/>
    <lineage>
        <taxon>Eukaryota</taxon>
        <taxon>Viridiplantae</taxon>
        <taxon>Streptophyta</taxon>
        <taxon>Embryophyta</taxon>
        <taxon>Tracheophyta</taxon>
        <taxon>Spermatophyta</taxon>
        <taxon>Magnoliopsida</taxon>
        <taxon>eudicotyledons</taxon>
        <taxon>Gunneridae</taxon>
        <taxon>Pentapetalae</taxon>
        <taxon>asterids</taxon>
        <taxon>campanulids</taxon>
        <taxon>Apiales</taxon>
        <taxon>Apiaceae</taxon>
        <taxon>Apioideae</taxon>
        <taxon>Scandiceae</taxon>
        <taxon>Daucinae</taxon>
        <taxon>Daucus</taxon>
        <taxon>Daucus sect. Daucus</taxon>
    </lineage>
</organism>
<evidence type="ECO:0000256" key="1">
    <source>
        <dbReference type="SAM" id="Phobius"/>
    </source>
</evidence>
<reference evidence="3" key="2">
    <citation type="submission" date="2022-03" db="EMBL/GenBank/DDBJ databases">
        <title>Draft title - Genomic analysis of global carrot germplasm unveils the trajectory of domestication and the origin of high carotenoid orange carrot.</title>
        <authorList>
            <person name="Iorizzo M."/>
            <person name="Ellison S."/>
            <person name="Senalik D."/>
            <person name="Macko-Podgorni A."/>
            <person name="Grzebelus D."/>
            <person name="Bostan H."/>
            <person name="Rolling W."/>
            <person name="Curaba J."/>
            <person name="Simon P."/>
        </authorList>
    </citation>
    <scope>NUCLEOTIDE SEQUENCE</scope>
    <source>
        <tissue evidence="3">Leaf</tissue>
    </source>
</reference>
<dbReference type="EMBL" id="LNRQ01000004">
    <property type="protein sequence ID" value="KZM96918.1"/>
    <property type="molecule type" value="Genomic_DNA"/>
</dbReference>
<reference evidence="2" key="1">
    <citation type="journal article" date="2016" name="Nat. Genet.">
        <title>A high-quality carrot genome assembly provides new insights into carotenoid accumulation and asterid genome evolution.</title>
        <authorList>
            <person name="Iorizzo M."/>
            <person name="Ellison S."/>
            <person name="Senalik D."/>
            <person name="Zeng P."/>
            <person name="Satapoomin P."/>
            <person name="Huang J."/>
            <person name="Bowman M."/>
            <person name="Iovene M."/>
            <person name="Sanseverino W."/>
            <person name="Cavagnaro P."/>
            <person name="Yildiz M."/>
            <person name="Macko-Podgorni A."/>
            <person name="Moranska E."/>
            <person name="Grzebelus E."/>
            <person name="Grzebelus D."/>
            <person name="Ashrafi H."/>
            <person name="Zheng Z."/>
            <person name="Cheng S."/>
            <person name="Spooner D."/>
            <person name="Van Deynze A."/>
            <person name="Simon P."/>
        </authorList>
    </citation>
    <scope>NUCLEOTIDE SEQUENCE [LARGE SCALE GENOMIC DNA]</scope>
    <source>
        <tissue evidence="2">Leaf</tissue>
    </source>
</reference>
<accession>A0A165A4X3</accession>